<sequence length="287" mass="32634">MKHLNRINQWVQRGKKIREMDLLTGIVVLIACFFVGAALHCHAQKKDLETAGQVIYPETENWGLGFGQEGEKPTGNVSAEELKTYHAAYMDPTDEKVIYLTFDAGYENGNTPAILEALKKHNAKGTFFVVGNFLETSPELVKQMVVEGHTVGNHTWHHPEMSKISDVAAFEKELKDVETRYQEITGEELTRFYRPPQGKYNTQNLQMASNLGYKTFFWSLAYVDWIQDQQPTKEAAFDKLLKRIHPGAVVLLHSTSSTNAQILDELLTKWEEMGYHFAPLSELAEKI</sequence>
<evidence type="ECO:0000256" key="1">
    <source>
        <dbReference type="SAM" id="Phobius"/>
    </source>
</evidence>
<comment type="caution">
    <text evidence="3">The sequence shown here is derived from an EMBL/GenBank/DDBJ whole genome shotgun (WGS) entry which is preliminary data.</text>
</comment>
<name>A0A4V1NRW2_9FIRM</name>
<dbReference type="PROSITE" id="PS51257">
    <property type="entry name" value="PROKAR_LIPOPROTEIN"/>
    <property type="match status" value="1"/>
</dbReference>
<proteinExistence type="predicted"/>
<dbReference type="GO" id="GO:0005975">
    <property type="term" value="P:carbohydrate metabolic process"/>
    <property type="evidence" value="ECO:0007669"/>
    <property type="project" value="InterPro"/>
</dbReference>
<keyword evidence="1" id="KW-0812">Transmembrane</keyword>
<feature type="transmembrane region" description="Helical" evidence="1">
    <location>
        <begin position="20"/>
        <end position="39"/>
    </location>
</feature>
<gene>
    <name evidence="3" type="ORF">ETP43_07880</name>
</gene>
<dbReference type="InterPro" id="IPR050248">
    <property type="entry name" value="Polysacc_deacetylase_ArnD"/>
</dbReference>
<dbReference type="Proteomes" id="UP000290106">
    <property type="component" value="Unassembled WGS sequence"/>
</dbReference>
<feature type="domain" description="NodB homology" evidence="2">
    <location>
        <begin position="96"/>
        <end position="278"/>
    </location>
</feature>
<dbReference type="Pfam" id="PF01522">
    <property type="entry name" value="Polysacc_deac_1"/>
    <property type="match status" value="1"/>
</dbReference>
<dbReference type="Gene3D" id="3.20.20.370">
    <property type="entry name" value="Glycoside hydrolase/deacetylase"/>
    <property type="match status" value="1"/>
</dbReference>
<dbReference type="GO" id="GO:0016020">
    <property type="term" value="C:membrane"/>
    <property type="evidence" value="ECO:0007669"/>
    <property type="project" value="TreeGrafter"/>
</dbReference>
<dbReference type="InterPro" id="IPR002509">
    <property type="entry name" value="NODB_dom"/>
</dbReference>
<dbReference type="PANTHER" id="PTHR10587:SF78">
    <property type="entry name" value="PEPTIDOGLYCAN-N-ACETYLMURAMIC ACID DEACETYLASE PDAA"/>
    <property type="match status" value="1"/>
</dbReference>
<dbReference type="SUPFAM" id="SSF88713">
    <property type="entry name" value="Glycoside hydrolase/deacetylase"/>
    <property type="match status" value="1"/>
</dbReference>
<dbReference type="PANTHER" id="PTHR10587">
    <property type="entry name" value="GLYCOSYL TRANSFERASE-RELATED"/>
    <property type="match status" value="1"/>
</dbReference>
<dbReference type="AlphaFoldDB" id="A0A4V1NRW2"/>
<dbReference type="PROSITE" id="PS51677">
    <property type="entry name" value="NODB"/>
    <property type="match status" value="1"/>
</dbReference>
<evidence type="ECO:0000259" key="2">
    <source>
        <dbReference type="PROSITE" id="PS51677"/>
    </source>
</evidence>
<keyword evidence="1" id="KW-1133">Transmembrane helix</keyword>
<dbReference type="EMBL" id="SDKC01000001">
    <property type="protein sequence ID" value="RXS75145.1"/>
    <property type="molecule type" value="Genomic_DNA"/>
</dbReference>
<evidence type="ECO:0000313" key="4">
    <source>
        <dbReference type="Proteomes" id="UP000290106"/>
    </source>
</evidence>
<evidence type="ECO:0000313" key="3">
    <source>
        <dbReference type="EMBL" id="RXS75145.1"/>
    </source>
</evidence>
<keyword evidence="1" id="KW-0472">Membrane</keyword>
<dbReference type="GO" id="GO:0016810">
    <property type="term" value="F:hydrolase activity, acting on carbon-nitrogen (but not peptide) bonds"/>
    <property type="evidence" value="ECO:0007669"/>
    <property type="project" value="InterPro"/>
</dbReference>
<dbReference type="InterPro" id="IPR011330">
    <property type="entry name" value="Glyco_hydro/deAcase_b/a-brl"/>
</dbReference>
<organism evidence="3 4">
    <name type="scientific">Blautia faecicola</name>
    <dbReference type="NCBI Taxonomy" id="2509240"/>
    <lineage>
        <taxon>Bacteria</taxon>
        <taxon>Bacillati</taxon>
        <taxon>Bacillota</taxon>
        <taxon>Clostridia</taxon>
        <taxon>Lachnospirales</taxon>
        <taxon>Lachnospiraceae</taxon>
        <taxon>Blautia</taxon>
    </lineage>
</organism>
<keyword evidence="4" id="KW-1185">Reference proteome</keyword>
<protein>
    <submittedName>
        <fullName evidence="3">Delta-lactam-biosynthetic de-N-acetylase</fullName>
    </submittedName>
</protein>
<reference evidence="3 4" key="1">
    <citation type="submission" date="2019-01" db="EMBL/GenBank/DDBJ databases">
        <title>Blautia sp. nov. KGMB01111 isolated human feces.</title>
        <authorList>
            <person name="Park J.-E."/>
            <person name="Kim J.-S."/>
            <person name="Park S.-H."/>
        </authorList>
    </citation>
    <scope>NUCLEOTIDE SEQUENCE [LARGE SCALE GENOMIC DNA]</scope>
    <source>
        <strain evidence="3 4">KGMB01111</strain>
    </source>
</reference>
<dbReference type="OrthoDB" id="9812065at2"/>
<accession>A0A4V1NRW2</accession>